<evidence type="ECO:0000313" key="3">
    <source>
        <dbReference type="Proteomes" id="UP000241595"/>
    </source>
</evidence>
<dbReference type="AlphaFoldDB" id="A0A2U3N5I4"/>
<proteinExistence type="predicted"/>
<reference evidence="2 3" key="1">
    <citation type="submission" date="2017-01" db="EMBL/GenBank/DDBJ databases">
        <authorList>
            <consortium name="Urmite Genomes"/>
        </authorList>
    </citation>
    <scope>NUCLEOTIDE SEQUENCE [LARGE SCALE GENOMIC DNA]</scope>
    <source>
        <strain evidence="2 3">AB308</strain>
    </source>
</reference>
<dbReference type="Pfam" id="PF00561">
    <property type="entry name" value="Abhydrolase_1"/>
    <property type="match status" value="1"/>
</dbReference>
<name>A0A2U3N5I4_9MYCO</name>
<dbReference type="SUPFAM" id="SSF53474">
    <property type="entry name" value="alpha/beta-Hydrolases"/>
    <property type="match status" value="1"/>
</dbReference>
<dbReference type="PRINTS" id="PR00111">
    <property type="entry name" value="ABHYDROLASE"/>
</dbReference>
<dbReference type="OrthoDB" id="495620at2"/>
<evidence type="ECO:0000313" key="2">
    <source>
        <dbReference type="EMBL" id="SPM26796.1"/>
    </source>
</evidence>
<sequence length="310" mass="32567">MTTIRTRAGRVAYRELGSGPTVLLLHATLHDRHDFDPIVEALARRYRTIAVDWPGHGESDPVDAALQAGAPLFADVLEDVVDGLGLKRAVLIGNSVGGFASARLAINRPALVAGLVLVNSGGFVPWNPLSRASCRVLGRPAVFRRAAPLFVRGYLKAQTDSDREIAARAVAAAKTAEGVRTGAALWRSFATAEHDLRGRAAGLSAPTLVVWGKKDIAIPLSAGRATHAAIPHSRLEILDTGHVVFSSDPQGFLAVVEPFLQSVAGAACAHGDDTPRQPAVGAHSDRLSTFQGGFDEAAQHGVAGAGQKRE</sequence>
<gene>
    <name evidence="2" type="ORF">MTAB308_271</name>
</gene>
<feature type="domain" description="AB hydrolase-1" evidence="1">
    <location>
        <begin position="20"/>
        <end position="248"/>
    </location>
</feature>
<dbReference type="InterPro" id="IPR029058">
    <property type="entry name" value="AB_hydrolase_fold"/>
</dbReference>
<dbReference type="EMBL" id="FTRV01000008">
    <property type="protein sequence ID" value="SPM26796.1"/>
    <property type="molecule type" value="Genomic_DNA"/>
</dbReference>
<dbReference type="GO" id="GO:0016787">
    <property type="term" value="F:hydrolase activity"/>
    <property type="evidence" value="ECO:0007669"/>
    <property type="project" value="UniProtKB-KW"/>
</dbReference>
<dbReference type="STRING" id="1841859.GCA_900157385_00265"/>
<dbReference type="InterPro" id="IPR000073">
    <property type="entry name" value="AB_hydrolase_1"/>
</dbReference>
<keyword evidence="3" id="KW-1185">Reference proteome</keyword>
<dbReference type="Gene3D" id="3.40.50.1820">
    <property type="entry name" value="alpha/beta hydrolase"/>
    <property type="match status" value="1"/>
</dbReference>
<protein>
    <submittedName>
        <fullName evidence="2">Lysophospholipase, alpha-beta hydrolase superfamily</fullName>
    </submittedName>
</protein>
<dbReference type="PANTHER" id="PTHR43194:SF5">
    <property type="entry name" value="PIMELOYL-[ACYL-CARRIER PROTEIN] METHYL ESTER ESTERASE"/>
    <property type="match status" value="1"/>
</dbReference>
<dbReference type="PANTHER" id="PTHR43194">
    <property type="entry name" value="HYDROLASE ALPHA/BETA FOLD FAMILY"/>
    <property type="match status" value="1"/>
</dbReference>
<evidence type="ECO:0000259" key="1">
    <source>
        <dbReference type="Pfam" id="PF00561"/>
    </source>
</evidence>
<dbReference type="Proteomes" id="UP000241595">
    <property type="component" value="Unassembled WGS sequence"/>
</dbReference>
<dbReference type="InterPro" id="IPR050228">
    <property type="entry name" value="Carboxylesterase_BioH"/>
</dbReference>
<dbReference type="RefSeq" id="WP_077097137.1">
    <property type="nucleotide sequence ID" value="NZ_LT717697.1"/>
</dbReference>
<keyword evidence="2" id="KW-0378">Hydrolase</keyword>
<accession>A0A2U3N5I4</accession>
<organism evidence="2 3">
    <name type="scientific">Mycobacterium terramassiliense</name>
    <dbReference type="NCBI Taxonomy" id="1841859"/>
    <lineage>
        <taxon>Bacteria</taxon>
        <taxon>Bacillati</taxon>
        <taxon>Actinomycetota</taxon>
        <taxon>Actinomycetes</taxon>
        <taxon>Mycobacteriales</taxon>
        <taxon>Mycobacteriaceae</taxon>
        <taxon>Mycobacterium</taxon>
    </lineage>
</organism>